<feature type="transmembrane region" description="Helical" evidence="1">
    <location>
        <begin position="27"/>
        <end position="48"/>
    </location>
</feature>
<gene>
    <name evidence="2" type="ordered locus">Desdi_2278</name>
</gene>
<dbReference type="Proteomes" id="UP000010797">
    <property type="component" value="Chromosome"/>
</dbReference>
<protein>
    <submittedName>
        <fullName evidence="2">Uncharacterized protein</fullName>
    </submittedName>
</protein>
<evidence type="ECO:0000256" key="1">
    <source>
        <dbReference type="SAM" id="Phobius"/>
    </source>
</evidence>
<dbReference type="OrthoDB" id="1809547at2"/>
<evidence type="ECO:0000313" key="2">
    <source>
        <dbReference type="EMBL" id="AGA69708.1"/>
    </source>
</evidence>
<accession>L0F9T7</accession>
<dbReference type="RefSeq" id="WP_015262684.1">
    <property type="nucleotide sequence ID" value="NC_019903.1"/>
</dbReference>
<dbReference type="HOGENOM" id="CLU_2022991_0_0_9"/>
<sequence length="122" mass="13626">MEDDPLPAPINYYVFIERMEQRKLKQCVAIVVCLFIGLALLLCPYVVFEDSQSGHAILKLNSSINQAPRAFFFGALAVLPQKATLDSAPLSLVSQIDRGTIDGLAQNLKYWLVMVWFGSTYV</sequence>
<name>L0F9T7_DESDL</name>
<dbReference type="AlphaFoldDB" id="L0F9T7"/>
<keyword evidence="3" id="KW-1185">Reference proteome</keyword>
<reference evidence="3" key="1">
    <citation type="submission" date="2012-02" db="EMBL/GenBank/DDBJ databases">
        <title>Complete sequence of Desulfitobacterium dichloroeliminans LMG P-21439.</title>
        <authorList>
            <person name="Lucas S."/>
            <person name="Han J."/>
            <person name="Lapidus A."/>
            <person name="Cheng J.-F."/>
            <person name="Goodwin L."/>
            <person name="Pitluck S."/>
            <person name="Peters L."/>
            <person name="Ovchinnikova G."/>
            <person name="Teshima H."/>
            <person name="Detter J.C."/>
            <person name="Han C."/>
            <person name="Tapia R."/>
            <person name="Land M."/>
            <person name="Hauser L."/>
            <person name="Kyrpides N."/>
            <person name="Ivanova N."/>
            <person name="Pagani I."/>
            <person name="Kruse T."/>
            <person name="de Vos W.M."/>
            <person name="Boon N."/>
            <person name="Smidt H."/>
            <person name="Woyke T."/>
        </authorList>
    </citation>
    <scope>NUCLEOTIDE SEQUENCE [LARGE SCALE GENOMIC DNA]</scope>
    <source>
        <strain evidence="3">LMG P-21439 / DCA1</strain>
    </source>
</reference>
<dbReference type="STRING" id="871963.Desdi_2278"/>
<evidence type="ECO:0000313" key="3">
    <source>
        <dbReference type="Proteomes" id="UP000010797"/>
    </source>
</evidence>
<keyword evidence="1" id="KW-0812">Transmembrane</keyword>
<keyword evidence="1" id="KW-1133">Transmembrane helix</keyword>
<keyword evidence="1" id="KW-0472">Membrane</keyword>
<dbReference type="EMBL" id="CP003344">
    <property type="protein sequence ID" value="AGA69708.1"/>
    <property type="molecule type" value="Genomic_DNA"/>
</dbReference>
<organism evidence="2 3">
    <name type="scientific">Desulfitobacterium dichloroeliminans (strain LMG P-21439 / DCA1)</name>
    <dbReference type="NCBI Taxonomy" id="871963"/>
    <lineage>
        <taxon>Bacteria</taxon>
        <taxon>Bacillati</taxon>
        <taxon>Bacillota</taxon>
        <taxon>Clostridia</taxon>
        <taxon>Eubacteriales</taxon>
        <taxon>Desulfitobacteriaceae</taxon>
        <taxon>Desulfitobacterium</taxon>
    </lineage>
</organism>
<dbReference type="KEGG" id="ddl:Desdi_2278"/>
<proteinExistence type="predicted"/>